<proteinExistence type="predicted"/>
<gene>
    <name evidence="2" type="primary">LOC106013729</name>
</gene>
<keyword evidence="1" id="KW-1185">Reference proteome</keyword>
<dbReference type="Proteomes" id="UP000694888">
    <property type="component" value="Unplaced"/>
</dbReference>
<reference evidence="2" key="1">
    <citation type="submission" date="2025-08" db="UniProtKB">
        <authorList>
            <consortium name="RefSeq"/>
        </authorList>
    </citation>
    <scope>IDENTIFICATION</scope>
</reference>
<dbReference type="GeneID" id="106013729"/>
<evidence type="ECO:0000313" key="2">
    <source>
        <dbReference type="RefSeq" id="XP_012945683.1"/>
    </source>
</evidence>
<evidence type="ECO:0000313" key="1">
    <source>
        <dbReference type="Proteomes" id="UP000694888"/>
    </source>
</evidence>
<sequence length="108" mass="11915">MCSGRRPSFDSSLIGCVTQLSVIEACVQQGYDSLPAPPTNLELDYVDTHVAVISFEPTRWVQEPGALRYVVQLRTGRTGGFVDVVRLFGFVHSLLSLPRVVLFSMLSL</sequence>
<protein>
    <submittedName>
        <fullName evidence="2">Uncharacterized protein LOC106013729</fullName>
    </submittedName>
</protein>
<name>A0ABM1ADN2_APLCA</name>
<accession>A0ABM1ADN2</accession>
<organism evidence="1 2">
    <name type="scientific">Aplysia californica</name>
    <name type="common">California sea hare</name>
    <dbReference type="NCBI Taxonomy" id="6500"/>
    <lineage>
        <taxon>Eukaryota</taxon>
        <taxon>Metazoa</taxon>
        <taxon>Spiralia</taxon>
        <taxon>Lophotrochozoa</taxon>
        <taxon>Mollusca</taxon>
        <taxon>Gastropoda</taxon>
        <taxon>Heterobranchia</taxon>
        <taxon>Euthyneura</taxon>
        <taxon>Tectipleura</taxon>
        <taxon>Aplysiida</taxon>
        <taxon>Aplysioidea</taxon>
        <taxon>Aplysiidae</taxon>
        <taxon>Aplysia</taxon>
    </lineage>
</organism>
<dbReference type="RefSeq" id="XP_012945683.1">
    <property type="nucleotide sequence ID" value="XM_013090229.1"/>
</dbReference>